<protein>
    <submittedName>
        <fullName evidence="2">Transporter substrate-binding domain-containing protein</fullName>
    </submittedName>
</protein>
<dbReference type="SUPFAM" id="SSF53850">
    <property type="entry name" value="Periplasmic binding protein-like II"/>
    <property type="match status" value="1"/>
</dbReference>
<reference evidence="2" key="1">
    <citation type="journal article" date="2020" name="mSystems">
        <title>Genome- and Community-Level Interaction Insights into Carbon Utilization and Element Cycling Functions of Hydrothermarchaeota in Hydrothermal Sediment.</title>
        <authorList>
            <person name="Zhou Z."/>
            <person name="Liu Y."/>
            <person name="Xu W."/>
            <person name="Pan J."/>
            <person name="Luo Z.H."/>
            <person name="Li M."/>
        </authorList>
    </citation>
    <scope>NUCLEOTIDE SEQUENCE [LARGE SCALE GENOMIC DNA]</scope>
    <source>
        <strain evidence="2">HyVt-346</strain>
    </source>
</reference>
<dbReference type="Proteomes" id="UP000886188">
    <property type="component" value="Unassembled WGS sequence"/>
</dbReference>
<dbReference type="Gene3D" id="3.40.190.10">
    <property type="entry name" value="Periplasmic binding protein-like II"/>
    <property type="match status" value="2"/>
</dbReference>
<sequence length="296" mass="33926">MMAGWLVLTASLLVYPVTSLASNNEPDPTLNIIYPKPEREHELDNWYPLALLKLALEHSGQAYTLQSSIKMVQSRALKELEQGELVNVVWSMTSIEREEVFKPIRIPIYKGLYGWRLLLTTKDKLHLFEPLKTAAQLKKLYFVQGHDWPDTEILKDNGFQVSTSTSYESLYNMLIKGRGDAFPRSILEIDWELALLAETHSITTVPNVVLNYPAAIYFFVNSQRDDLHNAIQTGLEKAYQNGEFNNLFSRYFAQSIANAKLADKEIIKLENKHLPRLTPVNNSALWFTPENNQLNK</sequence>
<organism evidence="2">
    <name type="scientific">Pseudoalteromonas prydzensis</name>
    <dbReference type="NCBI Taxonomy" id="182141"/>
    <lineage>
        <taxon>Bacteria</taxon>
        <taxon>Pseudomonadati</taxon>
        <taxon>Pseudomonadota</taxon>
        <taxon>Gammaproteobacteria</taxon>
        <taxon>Alteromonadales</taxon>
        <taxon>Pseudoalteromonadaceae</taxon>
        <taxon>Pseudoalteromonas</taxon>
    </lineage>
</organism>
<name>A0A7V1CWI4_9GAMM</name>
<dbReference type="EMBL" id="DRGM01000046">
    <property type="protein sequence ID" value="HEA15616.1"/>
    <property type="molecule type" value="Genomic_DNA"/>
</dbReference>
<comment type="caution">
    <text evidence="2">The sequence shown here is derived from an EMBL/GenBank/DDBJ whole genome shotgun (WGS) entry which is preliminary data.</text>
</comment>
<keyword evidence="1" id="KW-0732">Signal</keyword>
<dbReference type="AlphaFoldDB" id="A0A7V1CWI4"/>
<feature type="chain" id="PRO_5031381248" evidence="1">
    <location>
        <begin position="22"/>
        <end position="296"/>
    </location>
</feature>
<evidence type="ECO:0000256" key="1">
    <source>
        <dbReference type="SAM" id="SignalP"/>
    </source>
</evidence>
<proteinExistence type="predicted"/>
<gene>
    <name evidence="2" type="ORF">ENH88_04045</name>
</gene>
<accession>A0A7V1CWI4</accession>
<evidence type="ECO:0000313" key="2">
    <source>
        <dbReference type="EMBL" id="HEA15616.1"/>
    </source>
</evidence>
<feature type="signal peptide" evidence="1">
    <location>
        <begin position="1"/>
        <end position="21"/>
    </location>
</feature>